<dbReference type="KEGG" id="minf:MESINF_0580"/>
<dbReference type="PANTHER" id="PTHR43673">
    <property type="entry name" value="NAD(P)H NITROREDUCTASE YDGI-RELATED"/>
    <property type="match status" value="1"/>
</dbReference>
<dbReference type="EMBL" id="LS974202">
    <property type="protein sequence ID" value="SSC12029.1"/>
    <property type="molecule type" value="Genomic_DNA"/>
</dbReference>
<dbReference type="Proteomes" id="UP000250796">
    <property type="component" value="Chromosome MESINF"/>
</dbReference>
<protein>
    <submittedName>
        <fullName evidence="4">Nitroreductase</fullName>
    </submittedName>
</protein>
<comment type="similarity">
    <text evidence="1">Belongs to the nitroreductase family.</text>
</comment>
<dbReference type="Pfam" id="PF14512">
    <property type="entry name" value="TM1586_NiRdase"/>
    <property type="match status" value="1"/>
</dbReference>
<keyword evidence="2" id="KW-0560">Oxidoreductase</keyword>
<evidence type="ECO:0000259" key="3">
    <source>
        <dbReference type="Pfam" id="PF14512"/>
    </source>
</evidence>
<dbReference type="PANTHER" id="PTHR43673:SF10">
    <property type="entry name" value="NADH DEHYDROGENASE_NAD(P)H NITROREDUCTASE XCC3605-RELATED"/>
    <property type="match status" value="1"/>
</dbReference>
<name>A0A7Z7PNB8_9BACT</name>
<dbReference type="InterPro" id="IPR029478">
    <property type="entry name" value="TM1586_NiRdase"/>
</dbReference>
<organism evidence="4 5">
    <name type="scientific">Mesotoga infera</name>
    <dbReference type="NCBI Taxonomy" id="1236046"/>
    <lineage>
        <taxon>Bacteria</taxon>
        <taxon>Thermotogati</taxon>
        <taxon>Thermotogota</taxon>
        <taxon>Thermotogae</taxon>
        <taxon>Kosmotogales</taxon>
        <taxon>Kosmotogaceae</taxon>
        <taxon>Mesotoga</taxon>
    </lineage>
</organism>
<dbReference type="InterPro" id="IPR000415">
    <property type="entry name" value="Nitroreductase-like"/>
</dbReference>
<dbReference type="GO" id="GO:0016491">
    <property type="term" value="F:oxidoreductase activity"/>
    <property type="evidence" value="ECO:0007669"/>
    <property type="project" value="UniProtKB-KW"/>
</dbReference>
<dbReference type="Gene3D" id="3.40.109.30">
    <property type="entry name" value="putative nitroreductase (tm1586), domain 2"/>
    <property type="match status" value="1"/>
</dbReference>
<accession>A0A7Z7PNB8</accession>
<dbReference type="Gene3D" id="3.40.109.10">
    <property type="entry name" value="NADH Oxidase"/>
    <property type="match status" value="1"/>
</dbReference>
<evidence type="ECO:0000256" key="2">
    <source>
        <dbReference type="ARBA" id="ARBA00023002"/>
    </source>
</evidence>
<dbReference type="RefSeq" id="WP_169698439.1">
    <property type="nucleotide sequence ID" value="NZ_LS974202.1"/>
</dbReference>
<evidence type="ECO:0000256" key="1">
    <source>
        <dbReference type="ARBA" id="ARBA00007118"/>
    </source>
</evidence>
<evidence type="ECO:0000313" key="5">
    <source>
        <dbReference type="Proteomes" id="UP000250796"/>
    </source>
</evidence>
<evidence type="ECO:0000313" key="4">
    <source>
        <dbReference type="EMBL" id="SSC12029.1"/>
    </source>
</evidence>
<sequence>MIIETIRIRHSTRKFLPYNLSEDEKKHIKEFMAGVSSLHSRHLEWILTDHNKGSGVIYAPCPDKSSCLVEYGFQGEQIVLELTKMNLATCWNASIKINAAPAGIVVGKEETGKLSLNDLLTGMGKRKELPALVEGPIPQDEKLLQILEACRLAPSAMNRQPWKFSVQKDGLYIWTKSDLLGNHHWLDLGIVLAHAFLAAKEFFKNVSIEKAAGEKYRLIMR</sequence>
<keyword evidence="5" id="KW-1185">Reference proteome</keyword>
<feature type="domain" description="Putative nitroreductase TM1586" evidence="3">
    <location>
        <begin position="2"/>
        <end position="199"/>
    </location>
</feature>
<dbReference type="AlphaFoldDB" id="A0A7Z7PNB8"/>
<reference evidence="4 5" key="1">
    <citation type="submission" date="2017-01" db="EMBL/GenBank/DDBJ databases">
        <authorList>
            <person name="Erauso G."/>
        </authorList>
    </citation>
    <scope>NUCLEOTIDE SEQUENCE [LARGE SCALE GENOMIC DNA]</scope>
    <source>
        <strain evidence="4">MESINF1</strain>
    </source>
</reference>
<gene>
    <name evidence="4" type="ORF">MESINF_0580</name>
</gene>
<proteinExistence type="inferred from homology"/>
<dbReference type="SUPFAM" id="SSF55469">
    <property type="entry name" value="FMN-dependent nitroreductase-like"/>
    <property type="match status" value="1"/>
</dbReference>